<dbReference type="SUPFAM" id="SSF89550">
    <property type="entry name" value="PHP domain-like"/>
    <property type="match status" value="1"/>
</dbReference>
<dbReference type="Pfam" id="PF19567">
    <property type="entry name" value="CpsB_CapC"/>
    <property type="match status" value="1"/>
</dbReference>
<evidence type="ECO:0000256" key="2">
    <source>
        <dbReference type="ARBA" id="ARBA00013064"/>
    </source>
</evidence>
<dbReference type="GO" id="GO:0030145">
    <property type="term" value="F:manganese ion binding"/>
    <property type="evidence" value="ECO:0007669"/>
    <property type="project" value="InterPro"/>
</dbReference>
<evidence type="ECO:0000256" key="1">
    <source>
        <dbReference type="ARBA" id="ARBA00005750"/>
    </source>
</evidence>
<dbReference type="EMBL" id="MQVX01000001">
    <property type="protein sequence ID" value="PQJ15216.1"/>
    <property type="molecule type" value="Genomic_DNA"/>
</dbReference>
<evidence type="ECO:0000256" key="4">
    <source>
        <dbReference type="ARBA" id="ARBA00051722"/>
    </source>
</evidence>
<dbReference type="Proteomes" id="UP000239366">
    <property type="component" value="Unassembled WGS sequence"/>
</dbReference>
<name>A0A2S7T6Y6_9FLAO</name>
<keyword evidence="6" id="KW-1185">Reference proteome</keyword>
<dbReference type="PIRSF" id="PIRSF016557">
    <property type="entry name" value="Caps_synth_CpsB"/>
    <property type="match status" value="1"/>
</dbReference>
<dbReference type="InterPro" id="IPR016195">
    <property type="entry name" value="Pol/histidinol_Pase-like"/>
</dbReference>
<accession>A0A2S7T6Y6</accession>
<dbReference type="RefSeq" id="WP_105000869.1">
    <property type="nucleotide sequence ID" value="NZ_MQVX01000001.1"/>
</dbReference>
<comment type="caution">
    <text evidence="5">The sequence shown here is derived from an EMBL/GenBank/DDBJ whole genome shotgun (WGS) entry which is preliminary data.</text>
</comment>
<gene>
    <name evidence="5" type="ORF">BST99_05260</name>
</gene>
<dbReference type="PANTHER" id="PTHR39181:SF1">
    <property type="entry name" value="TYROSINE-PROTEIN PHOSPHATASE YWQE"/>
    <property type="match status" value="1"/>
</dbReference>
<dbReference type="Gene3D" id="3.20.20.140">
    <property type="entry name" value="Metal-dependent hydrolases"/>
    <property type="match status" value="1"/>
</dbReference>
<comment type="catalytic activity">
    <reaction evidence="4">
        <text>O-phospho-L-tyrosyl-[protein] + H2O = L-tyrosyl-[protein] + phosphate</text>
        <dbReference type="Rhea" id="RHEA:10684"/>
        <dbReference type="Rhea" id="RHEA-COMP:10136"/>
        <dbReference type="Rhea" id="RHEA-COMP:20101"/>
        <dbReference type="ChEBI" id="CHEBI:15377"/>
        <dbReference type="ChEBI" id="CHEBI:43474"/>
        <dbReference type="ChEBI" id="CHEBI:46858"/>
        <dbReference type="ChEBI" id="CHEBI:61978"/>
        <dbReference type="EC" id="3.1.3.48"/>
    </reaction>
</comment>
<evidence type="ECO:0000313" key="6">
    <source>
        <dbReference type="Proteomes" id="UP000239366"/>
    </source>
</evidence>
<dbReference type="AlphaFoldDB" id="A0A2S7T6Y6"/>
<comment type="similarity">
    <text evidence="1">Belongs to the metallo-dependent hydrolases superfamily. CpsB/CapC family.</text>
</comment>
<organism evidence="5 6">
    <name type="scientific">Aureicoccus marinus</name>
    <dbReference type="NCBI Taxonomy" id="754435"/>
    <lineage>
        <taxon>Bacteria</taxon>
        <taxon>Pseudomonadati</taxon>
        <taxon>Bacteroidota</taxon>
        <taxon>Flavobacteriia</taxon>
        <taxon>Flavobacteriales</taxon>
        <taxon>Flavobacteriaceae</taxon>
        <taxon>Aureicoccus</taxon>
    </lineage>
</organism>
<dbReference type="EC" id="3.1.3.48" evidence="2"/>
<evidence type="ECO:0000256" key="3">
    <source>
        <dbReference type="ARBA" id="ARBA00022801"/>
    </source>
</evidence>
<sequence length="246" mass="27963">MFIFKRKKFIGDSIKGMLDIHNHVLPGIDDGAQTVKDSLAILNGFIELGIDKMICTPHIKMDQFPNTPDSINRSYKILMDEMVKNSIQDLHLNIAAEHMLDQHFEQLLLNDQFLTLPGGYLLVETSFRGLPLSFAESLSKIQDKGFYPVLAHPERYFYFQGNLSKLRGVKNQGVFLQVNLLSLVGYYGKDIKKQALKLISNGLIDFIGTDVHNTYQLELIKNSTASKELGKSIKKLSENNYQHFII</sequence>
<protein>
    <recommendedName>
        <fullName evidence="2">protein-tyrosine-phosphatase</fullName>
        <ecNumber evidence="2">3.1.3.48</ecNumber>
    </recommendedName>
</protein>
<keyword evidence="3" id="KW-0378">Hydrolase</keyword>
<dbReference type="GO" id="GO:0004725">
    <property type="term" value="F:protein tyrosine phosphatase activity"/>
    <property type="evidence" value="ECO:0007669"/>
    <property type="project" value="UniProtKB-EC"/>
</dbReference>
<reference evidence="6" key="1">
    <citation type="submission" date="2016-11" db="EMBL/GenBank/DDBJ databases">
        <title>Trade-off between light-utilization and light-protection in marine flavobacteria.</title>
        <authorList>
            <person name="Kumagai Y."/>
            <person name="Yoshizawa S."/>
            <person name="Kogure K."/>
        </authorList>
    </citation>
    <scope>NUCLEOTIDE SEQUENCE [LARGE SCALE GENOMIC DNA]</scope>
    <source>
        <strain evidence="6">SG-18</strain>
    </source>
</reference>
<evidence type="ECO:0000313" key="5">
    <source>
        <dbReference type="EMBL" id="PQJ15216.1"/>
    </source>
</evidence>
<dbReference type="InterPro" id="IPR016667">
    <property type="entry name" value="Caps_polysacc_synth_CpsB/CapC"/>
</dbReference>
<proteinExistence type="inferred from homology"/>
<dbReference type="PANTHER" id="PTHR39181">
    <property type="entry name" value="TYROSINE-PROTEIN PHOSPHATASE YWQE"/>
    <property type="match status" value="1"/>
</dbReference>